<organism evidence="1">
    <name type="scientific">marine metagenome</name>
    <dbReference type="NCBI Taxonomy" id="408172"/>
    <lineage>
        <taxon>unclassified sequences</taxon>
        <taxon>metagenomes</taxon>
        <taxon>ecological metagenomes</taxon>
    </lineage>
</organism>
<feature type="non-terminal residue" evidence="1">
    <location>
        <position position="38"/>
    </location>
</feature>
<sequence>MIALLSLPVGQAAESVTRPNVLFIAVDDLNDWVGVLGG</sequence>
<reference evidence="1" key="1">
    <citation type="submission" date="2018-05" db="EMBL/GenBank/DDBJ databases">
        <authorList>
            <person name="Lanie J.A."/>
            <person name="Ng W.-L."/>
            <person name="Kazmierczak K.M."/>
            <person name="Andrzejewski T.M."/>
            <person name="Davidsen T.M."/>
            <person name="Wayne K.J."/>
            <person name="Tettelin H."/>
            <person name="Glass J.I."/>
            <person name="Rusch D."/>
            <person name="Podicherti R."/>
            <person name="Tsui H.-C.T."/>
            <person name="Winkler M.E."/>
        </authorList>
    </citation>
    <scope>NUCLEOTIDE SEQUENCE</scope>
</reference>
<name>A0A381VKL6_9ZZZZ</name>
<dbReference type="EMBL" id="UINC01009092">
    <property type="protein sequence ID" value="SVA40840.1"/>
    <property type="molecule type" value="Genomic_DNA"/>
</dbReference>
<proteinExistence type="predicted"/>
<evidence type="ECO:0008006" key="2">
    <source>
        <dbReference type="Google" id="ProtNLM"/>
    </source>
</evidence>
<gene>
    <name evidence="1" type="ORF">METZ01_LOCUS93694</name>
</gene>
<accession>A0A381VKL6</accession>
<protein>
    <recommendedName>
        <fullName evidence="2">Sulfatase N-terminal domain-containing protein</fullName>
    </recommendedName>
</protein>
<evidence type="ECO:0000313" key="1">
    <source>
        <dbReference type="EMBL" id="SVA40840.1"/>
    </source>
</evidence>
<dbReference type="AlphaFoldDB" id="A0A381VKL6"/>